<dbReference type="NCBIfam" id="NF001613">
    <property type="entry name" value="PRK00400.1-5"/>
    <property type="match status" value="1"/>
</dbReference>
<evidence type="ECO:0000256" key="1">
    <source>
        <dbReference type="ARBA" id="ARBA00001460"/>
    </source>
</evidence>
<evidence type="ECO:0000256" key="8">
    <source>
        <dbReference type="ARBA" id="ARBA00023102"/>
    </source>
</evidence>
<evidence type="ECO:0000256" key="3">
    <source>
        <dbReference type="ARBA" id="ARBA00009392"/>
    </source>
</evidence>
<dbReference type="InterPro" id="IPR021130">
    <property type="entry name" value="PRib-ATP_PPHydrolase-like"/>
</dbReference>
<keyword evidence="6 9" id="KW-0378">Hydrolase</keyword>
<comment type="subcellular location">
    <subcellularLocation>
        <location evidence="9">Cytoplasm</location>
    </subcellularLocation>
</comment>
<accession>A0A2S9QA76</accession>
<dbReference type="GO" id="GO:0005524">
    <property type="term" value="F:ATP binding"/>
    <property type="evidence" value="ECO:0007669"/>
    <property type="project" value="UniProtKB-KW"/>
</dbReference>
<dbReference type="GO" id="GO:0004636">
    <property type="term" value="F:phosphoribosyl-ATP diphosphatase activity"/>
    <property type="evidence" value="ECO:0007669"/>
    <property type="project" value="UniProtKB-UniRule"/>
</dbReference>
<dbReference type="Proteomes" id="UP000237682">
    <property type="component" value="Unassembled WGS sequence"/>
</dbReference>
<name>A0A2S9QA76_9HYPH</name>
<protein>
    <recommendedName>
        <fullName evidence="9">Phosphoribosyl-ATP pyrophosphatase</fullName>
        <shortName evidence="9">PRA-PH</shortName>
        <ecNumber evidence="9">3.6.1.31</ecNumber>
    </recommendedName>
</protein>
<evidence type="ECO:0000256" key="2">
    <source>
        <dbReference type="ARBA" id="ARBA00005204"/>
    </source>
</evidence>
<proteinExistence type="inferred from homology"/>
<keyword evidence="8 9" id="KW-0368">Histidine biosynthesis</keyword>
<comment type="pathway">
    <text evidence="2 9">Amino-acid biosynthesis; L-histidine biosynthesis; L-histidine from 5-phospho-alpha-D-ribose 1-diphosphate: step 2/9.</text>
</comment>
<evidence type="ECO:0000313" key="11">
    <source>
        <dbReference type="Proteomes" id="UP000237682"/>
    </source>
</evidence>
<evidence type="ECO:0000256" key="5">
    <source>
        <dbReference type="ARBA" id="ARBA00022741"/>
    </source>
</evidence>
<evidence type="ECO:0000313" key="10">
    <source>
        <dbReference type="EMBL" id="PRH86252.1"/>
    </source>
</evidence>
<dbReference type="GO" id="GO:0000105">
    <property type="term" value="P:L-histidine biosynthetic process"/>
    <property type="evidence" value="ECO:0007669"/>
    <property type="project" value="UniProtKB-UniRule"/>
</dbReference>
<organism evidence="10 11">
    <name type="scientific">Labrys okinawensis</name>
    <dbReference type="NCBI Taxonomy" id="346911"/>
    <lineage>
        <taxon>Bacteria</taxon>
        <taxon>Pseudomonadati</taxon>
        <taxon>Pseudomonadota</taxon>
        <taxon>Alphaproteobacteria</taxon>
        <taxon>Hyphomicrobiales</taxon>
        <taxon>Xanthobacteraceae</taxon>
        <taxon>Labrys</taxon>
    </lineage>
</organism>
<evidence type="ECO:0000256" key="7">
    <source>
        <dbReference type="ARBA" id="ARBA00022840"/>
    </source>
</evidence>
<evidence type="ECO:0000256" key="9">
    <source>
        <dbReference type="HAMAP-Rule" id="MF_01020"/>
    </source>
</evidence>
<dbReference type="InterPro" id="IPR008179">
    <property type="entry name" value="HisE"/>
</dbReference>
<comment type="similarity">
    <text evidence="3 9">Belongs to the PRA-PH family.</text>
</comment>
<keyword evidence="7 9" id="KW-0067">ATP-binding</keyword>
<dbReference type="RefSeq" id="WP_105863547.1">
    <property type="nucleotide sequence ID" value="NZ_PUEJ01000006.1"/>
</dbReference>
<dbReference type="NCBIfam" id="TIGR03188">
    <property type="entry name" value="histidine_hisI"/>
    <property type="match status" value="1"/>
</dbReference>
<dbReference type="OrthoDB" id="9814738at2"/>
<dbReference type="CDD" id="cd11534">
    <property type="entry name" value="NTP-PPase_HisIE_like"/>
    <property type="match status" value="1"/>
</dbReference>
<dbReference type="HAMAP" id="MF_01020">
    <property type="entry name" value="HisE"/>
    <property type="match status" value="1"/>
</dbReference>
<gene>
    <name evidence="9" type="primary">hisE</name>
    <name evidence="10" type="ORF">C5L14_18620</name>
</gene>
<dbReference type="EMBL" id="PUEJ01000006">
    <property type="protein sequence ID" value="PRH86252.1"/>
    <property type="molecule type" value="Genomic_DNA"/>
</dbReference>
<keyword evidence="5 9" id="KW-0547">Nucleotide-binding</keyword>
<comment type="caution">
    <text evidence="10">The sequence shown here is derived from an EMBL/GenBank/DDBJ whole genome shotgun (WGS) entry which is preliminary data.</text>
</comment>
<dbReference type="SUPFAM" id="SSF101386">
    <property type="entry name" value="all-alpha NTP pyrophosphatases"/>
    <property type="match status" value="1"/>
</dbReference>
<reference evidence="10 11" key="1">
    <citation type="submission" date="2018-02" db="EMBL/GenBank/DDBJ databases">
        <title>Whole genome sequencing of endophytic bacterium.</title>
        <authorList>
            <person name="Eedara R."/>
            <person name="Podile A.R."/>
        </authorList>
    </citation>
    <scope>NUCLEOTIDE SEQUENCE [LARGE SCALE GENOMIC DNA]</scope>
    <source>
        <strain evidence="10 11">RP1T</strain>
    </source>
</reference>
<evidence type="ECO:0000256" key="6">
    <source>
        <dbReference type="ARBA" id="ARBA00022801"/>
    </source>
</evidence>
<dbReference type="Pfam" id="PF01503">
    <property type="entry name" value="PRA-PH"/>
    <property type="match status" value="1"/>
</dbReference>
<keyword evidence="4 9" id="KW-0028">Amino-acid biosynthesis</keyword>
<dbReference type="PANTHER" id="PTHR42945">
    <property type="entry name" value="HISTIDINE BIOSYNTHESIS BIFUNCTIONAL PROTEIN"/>
    <property type="match status" value="1"/>
</dbReference>
<dbReference type="Gene3D" id="1.10.287.1080">
    <property type="entry name" value="MazG-like"/>
    <property type="match status" value="1"/>
</dbReference>
<dbReference type="AlphaFoldDB" id="A0A2S9QA76"/>
<comment type="catalytic activity">
    <reaction evidence="1 9">
        <text>1-(5-phospho-beta-D-ribosyl)-ATP + H2O = 1-(5-phospho-beta-D-ribosyl)-5'-AMP + diphosphate + H(+)</text>
        <dbReference type="Rhea" id="RHEA:22828"/>
        <dbReference type="ChEBI" id="CHEBI:15377"/>
        <dbReference type="ChEBI" id="CHEBI:15378"/>
        <dbReference type="ChEBI" id="CHEBI:33019"/>
        <dbReference type="ChEBI" id="CHEBI:59457"/>
        <dbReference type="ChEBI" id="CHEBI:73183"/>
        <dbReference type="EC" id="3.6.1.31"/>
    </reaction>
</comment>
<dbReference type="UniPathway" id="UPA00031">
    <property type="reaction ID" value="UER00007"/>
</dbReference>
<dbReference type="PANTHER" id="PTHR42945:SF1">
    <property type="entry name" value="HISTIDINE BIOSYNTHESIS BIFUNCTIONAL PROTEIN HIS7"/>
    <property type="match status" value="1"/>
</dbReference>
<dbReference type="EC" id="3.6.1.31" evidence="9"/>
<keyword evidence="9" id="KW-0963">Cytoplasm</keyword>
<keyword evidence="11" id="KW-1185">Reference proteome</keyword>
<dbReference type="GO" id="GO:0005737">
    <property type="term" value="C:cytoplasm"/>
    <property type="evidence" value="ECO:0007669"/>
    <property type="project" value="UniProtKB-SubCell"/>
</dbReference>
<sequence length="105" mass="11245">MSFSLTDLEARVAERAKAPPEQSWTAKLLAGGPPRAAKKFGEEAVELVIALTEGEEGPIVAEAADVLYHLIVGLKARNIPLASVLQELERRTGQSGIAEKASRPR</sequence>
<evidence type="ECO:0000256" key="4">
    <source>
        <dbReference type="ARBA" id="ARBA00022605"/>
    </source>
</evidence>